<reference evidence="2" key="1">
    <citation type="submission" date="2022-07" db="EMBL/GenBank/DDBJ databases">
        <title>Complete Genome Sequence of the Radioresistant Bacterium Deinococcus aetherius ST0316, Isolated from the Air Dust collected in Lower Stratosphere above Japan.</title>
        <authorList>
            <person name="Satoh K."/>
            <person name="Hagiwara K."/>
            <person name="Katsumata K."/>
            <person name="Kubo A."/>
            <person name="Yokobori S."/>
            <person name="Yamagishi A."/>
            <person name="Oono Y."/>
            <person name="Narumi I."/>
        </authorList>
    </citation>
    <scope>NUCLEOTIDE SEQUENCE</scope>
    <source>
        <strain evidence="2">ST0316</strain>
        <plasmid evidence="2">pDAETH-1</plasmid>
    </source>
</reference>
<geneLocation type="plasmid" evidence="2 3">
    <name>pDAETH-1</name>
</geneLocation>
<evidence type="ECO:0000256" key="1">
    <source>
        <dbReference type="SAM" id="SignalP"/>
    </source>
</evidence>
<protein>
    <submittedName>
        <fullName evidence="2">Uncharacterized protein</fullName>
    </submittedName>
</protein>
<feature type="signal peptide" evidence="1">
    <location>
        <begin position="1"/>
        <end position="23"/>
    </location>
</feature>
<keyword evidence="2" id="KW-0614">Plasmid</keyword>
<dbReference type="Proteomes" id="UP001064971">
    <property type="component" value="Plasmid pDAETH-1"/>
</dbReference>
<proteinExistence type="predicted"/>
<keyword evidence="1" id="KW-0732">Signal</keyword>
<gene>
    <name evidence="2" type="ORF">DAETH_38470</name>
</gene>
<evidence type="ECO:0000313" key="3">
    <source>
        <dbReference type="Proteomes" id="UP001064971"/>
    </source>
</evidence>
<sequence>MLKHPACTLSLAGLLAASGTATPSPETSANSASPVSATTLVPFGTRQFGTDQDDTALGIARDLRGNVYVVGYNGAGLDGQPAPGGLDAFLVSYDAGGVSAGALWGVTVGGTTTGGLDGQVSQGGQDAFVKKFDVFGGAR</sequence>
<dbReference type="Pfam" id="PF06739">
    <property type="entry name" value="SBBP"/>
    <property type="match status" value="1"/>
</dbReference>
<accession>A0ABN6RM93</accession>
<evidence type="ECO:0000313" key="2">
    <source>
        <dbReference type="EMBL" id="BDP43878.1"/>
    </source>
</evidence>
<dbReference type="RefSeq" id="WP_264777719.1">
    <property type="nucleotide sequence ID" value="NZ_AP026561.1"/>
</dbReference>
<dbReference type="EMBL" id="AP026561">
    <property type="protein sequence ID" value="BDP43878.1"/>
    <property type="molecule type" value="Genomic_DNA"/>
</dbReference>
<dbReference type="InterPro" id="IPR010620">
    <property type="entry name" value="SBBP_repeat"/>
</dbReference>
<feature type="chain" id="PRO_5047122270" evidence="1">
    <location>
        <begin position="24"/>
        <end position="139"/>
    </location>
</feature>
<keyword evidence="3" id="KW-1185">Reference proteome</keyword>
<organism evidence="2 3">
    <name type="scientific">Deinococcus aetherius</name>
    <dbReference type="NCBI Taxonomy" id="200252"/>
    <lineage>
        <taxon>Bacteria</taxon>
        <taxon>Thermotogati</taxon>
        <taxon>Deinococcota</taxon>
        <taxon>Deinococci</taxon>
        <taxon>Deinococcales</taxon>
        <taxon>Deinococcaceae</taxon>
        <taxon>Deinococcus</taxon>
    </lineage>
</organism>
<name>A0ABN6RM93_9DEIO</name>